<dbReference type="PROSITE" id="PS51797">
    <property type="entry name" value="TCTP_3"/>
    <property type="match status" value="1"/>
</dbReference>
<evidence type="ECO:0000313" key="5">
    <source>
        <dbReference type="Proteomes" id="UP001309876"/>
    </source>
</evidence>
<proteinExistence type="inferred from homology"/>
<feature type="domain" description="TCTP" evidence="3">
    <location>
        <begin position="1"/>
        <end position="176"/>
    </location>
</feature>
<dbReference type="InterPro" id="IPR034737">
    <property type="entry name" value="TCTP"/>
</dbReference>
<comment type="similarity">
    <text evidence="2">Belongs to the TCTP family.</text>
</comment>
<organism evidence="4 5">
    <name type="scientific">Lithohypha guttulata</name>
    <dbReference type="NCBI Taxonomy" id="1690604"/>
    <lineage>
        <taxon>Eukaryota</taxon>
        <taxon>Fungi</taxon>
        <taxon>Dikarya</taxon>
        <taxon>Ascomycota</taxon>
        <taxon>Pezizomycotina</taxon>
        <taxon>Eurotiomycetes</taxon>
        <taxon>Chaetothyriomycetidae</taxon>
        <taxon>Chaetothyriales</taxon>
        <taxon>Trichomeriaceae</taxon>
        <taxon>Lithohypha</taxon>
    </lineage>
</organism>
<dbReference type="PRINTS" id="PR01653">
    <property type="entry name" value="TCTPROTEIN"/>
</dbReference>
<reference evidence="4 5" key="1">
    <citation type="submission" date="2023-08" db="EMBL/GenBank/DDBJ databases">
        <title>Black Yeasts Isolated from many extreme environments.</title>
        <authorList>
            <person name="Coleine C."/>
            <person name="Stajich J.E."/>
            <person name="Selbmann L."/>
        </authorList>
    </citation>
    <scope>NUCLEOTIDE SEQUENCE [LARGE SCALE GENOMIC DNA]</scope>
    <source>
        <strain evidence="4 5">CCFEE 5910</strain>
    </source>
</reference>
<evidence type="ECO:0000256" key="2">
    <source>
        <dbReference type="PROSITE-ProRule" id="PRU01133"/>
    </source>
</evidence>
<dbReference type="PANTHER" id="PTHR11991">
    <property type="entry name" value="TRANSLATIONALLY CONTROLLED TUMOR PROTEIN-RELATED"/>
    <property type="match status" value="1"/>
</dbReference>
<dbReference type="Proteomes" id="UP001309876">
    <property type="component" value="Unassembled WGS sequence"/>
</dbReference>
<evidence type="ECO:0000259" key="3">
    <source>
        <dbReference type="PROSITE" id="PS51797"/>
    </source>
</evidence>
<keyword evidence="5" id="KW-1185">Reference proteome</keyword>
<dbReference type="PROSITE" id="PS01002">
    <property type="entry name" value="TCTP_1"/>
    <property type="match status" value="1"/>
</dbReference>
<dbReference type="Gene3D" id="2.170.150.10">
    <property type="entry name" value="Metal Binding Protein, Guanine Nucleotide Exchange Factor, Chain A"/>
    <property type="match status" value="1"/>
</dbReference>
<dbReference type="InterPro" id="IPR011323">
    <property type="entry name" value="Mss4/transl-control_tumour"/>
</dbReference>
<dbReference type="SUPFAM" id="SSF51316">
    <property type="entry name" value="Mss4-like"/>
    <property type="match status" value="1"/>
</dbReference>
<dbReference type="EMBL" id="JAVRRJ010000001">
    <property type="protein sequence ID" value="KAK5091308.1"/>
    <property type="molecule type" value="Genomic_DNA"/>
</dbReference>
<dbReference type="InterPro" id="IPR018103">
    <property type="entry name" value="Translation_control_tumour_CS"/>
</dbReference>
<dbReference type="AlphaFoldDB" id="A0AAN7YK89"/>
<dbReference type="Pfam" id="PF00838">
    <property type="entry name" value="TCTP"/>
    <property type="match status" value="1"/>
</dbReference>
<evidence type="ECO:0000256" key="1">
    <source>
        <dbReference type="ARBA" id="ARBA00014759"/>
    </source>
</evidence>
<dbReference type="PANTHER" id="PTHR11991:SF0">
    <property type="entry name" value="TRANSLATIONALLY-CONTROLLED TUMOR PROTEIN"/>
    <property type="match status" value="1"/>
</dbReference>
<evidence type="ECO:0000313" key="4">
    <source>
        <dbReference type="EMBL" id="KAK5091308.1"/>
    </source>
</evidence>
<protein>
    <recommendedName>
        <fullName evidence="1">Translationally-controlled tumor protein homolog</fullName>
    </recommendedName>
</protein>
<dbReference type="GO" id="GO:0005509">
    <property type="term" value="F:calcium ion binding"/>
    <property type="evidence" value="ECO:0007669"/>
    <property type="project" value="TreeGrafter"/>
</dbReference>
<dbReference type="InterPro" id="IPR018105">
    <property type="entry name" value="Translational_control_tumour_p"/>
</dbReference>
<dbReference type="GO" id="GO:0005737">
    <property type="term" value="C:cytoplasm"/>
    <property type="evidence" value="ECO:0007669"/>
    <property type="project" value="TreeGrafter"/>
</dbReference>
<accession>A0AAN7YK89</accession>
<comment type="caution">
    <text evidence="4">The sequence shown here is derived from an EMBL/GenBank/DDBJ whole genome shotgun (WGS) entry which is preliminary data.</text>
</comment>
<sequence>MIIYRDITTENKDEIISDTFVLKDVGDGLWEADLRLITKGGENFVLAGANPSAEGEDADEGGEGETTRVLDIVDQFRLNAIESKPSKKGFTSDIKKYMKKVNEALKAKGTSDDVIKAFQSGAQNAVKKILANYDNYDLYVGESMEEGSMYVLVDFREDGVTPYATVWKYGLEEYKV</sequence>
<dbReference type="InterPro" id="IPR011057">
    <property type="entry name" value="Mss4-like_sf"/>
</dbReference>
<name>A0AAN7YK89_9EURO</name>
<gene>
    <name evidence="4" type="ORF">LTR05_001491</name>
</gene>